<dbReference type="Proteomes" id="UP001204953">
    <property type="component" value="Unassembled WGS sequence"/>
</dbReference>
<dbReference type="AlphaFoldDB" id="A0AAE3GQ46"/>
<dbReference type="Gene3D" id="3.40.50.1110">
    <property type="entry name" value="SGNH hydrolase"/>
    <property type="match status" value="1"/>
</dbReference>
<organism evidence="3 4">
    <name type="scientific">Limnofasciculus baicalensis BBK-W-15</name>
    <dbReference type="NCBI Taxonomy" id="2699891"/>
    <lineage>
        <taxon>Bacteria</taxon>
        <taxon>Bacillati</taxon>
        <taxon>Cyanobacteriota</taxon>
        <taxon>Cyanophyceae</taxon>
        <taxon>Coleofasciculales</taxon>
        <taxon>Coleofasciculaceae</taxon>
        <taxon>Limnofasciculus</taxon>
        <taxon>Limnofasciculus baicalensis</taxon>
    </lineage>
</organism>
<keyword evidence="4" id="KW-1185">Reference proteome</keyword>
<dbReference type="SUPFAM" id="SSF52266">
    <property type="entry name" value="SGNH hydrolase"/>
    <property type="match status" value="1"/>
</dbReference>
<evidence type="ECO:0000256" key="1">
    <source>
        <dbReference type="ARBA" id="ARBA00022801"/>
    </source>
</evidence>
<dbReference type="PANTHER" id="PTHR45648">
    <property type="entry name" value="GDSL LIPASE/ACYLHYDROLASE FAMILY PROTEIN (AFU_ORTHOLOGUE AFUA_4G14700)"/>
    <property type="match status" value="1"/>
</dbReference>
<keyword evidence="2" id="KW-0732">Signal</keyword>
<feature type="chain" id="PRO_5041971029" evidence="2">
    <location>
        <begin position="24"/>
        <end position="387"/>
    </location>
</feature>
<evidence type="ECO:0000256" key="2">
    <source>
        <dbReference type="SAM" id="SignalP"/>
    </source>
</evidence>
<dbReference type="InterPro" id="IPR013424">
    <property type="entry name" value="Ice-binding_C"/>
</dbReference>
<reference evidence="3" key="1">
    <citation type="submission" date="2022-06" db="EMBL/GenBank/DDBJ databases">
        <title>New cyanobacteria of genus Symplocastrum in benthos of Lake Baikal.</title>
        <authorList>
            <person name="Sorokovikova E."/>
            <person name="Tikhonova I."/>
            <person name="Krasnopeev A."/>
            <person name="Evseev P."/>
            <person name="Gladkikh A."/>
            <person name="Belykh O."/>
        </authorList>
    </citation>
    <scope>NUCLEOTIDE SEQUENCE</scope>
    <source>
        <strain evidence="3">BBK-W-15</strain>
    </source>
</reference>
<keyword evidence="1 3" id="KW-0378">Hydrolase</keyword>
<name>A0AAE3GQ46_9CYAN</name>
<dbReference type="EMBL" id="JAMZMM010000035">
    <property type="protein sequence ID" value="MCP2728007.1"/>
    <property type="molecule type" value="Genomic_DNA"/>
</dbReference>
<dbReference type="GO" id="GO:0016788">
    <property type="term" value="F:hydrolase activity, acting on ester bonds"/>
    <property type="evidence" value="ECO:0007669"/>
    <property type="project" value="InterPro"/>
</dbReference>
<dbReference type="InterPro" id="IPR036514">
    <property type="entry name" value="SGNH_hydro_sf"/>
</dbReference>
<dbReference type="RefSeq" id="WP_254010811.1">
    <property type="nucleotide sequence ID" value="NZ_JAMZMM010000035.1"/>
</dbReference>
<gene>
    <name evidence="3" type="ORF">NJ959_05885</name>
</gene>
<proteinExistence type="predicted"/>
<comment type="caution">
    <text evidence="3">The sequence shown here is derived from an EMBL/GenBank/DDBJ whole genome shotgun (WGS) entry which is preliminary data.</text>
</comment>
<evidence type="ECO:0000313" key="3">
    <source>
        <dbReference type="EMBL" id="MCP2728007.1"/>
    </source>
</evidence>
<sequence length="387" mass="40870">MKQPIIAAGFTIFTFMLPVAAEASTFNHMYVFGDSLSDPGNIYNATKAANQLGLPPGSVPPIQPTVPPYEPGGRFSNGLNWADYLAQDLGINLKASTELSVLFPGSSTFSPITLINNKPVISPFFNGATATNSVNFAFGAAQTGQFGAGDFGELVPGVLTQVGLFANDLATIGQQADQDALYVVFAGPNDYQTVPDGNPVVSVGNLATAIQSLYALGARNFLVPNLPDLGKTPRALSPNPPVASDILTAKTIAHNTLLDNTINGLETAIPDINIIGLDVFSQLNKLRSNPGQFGFTNVTESCLNPDTFTVCSQPDDYLFWDGIHPTTAGQKELAKAAWEALESDRKSVPEPTSPIALGLLGAGWLVYGKSKKSLRKSQLPDDVAKVA</sequence>
<feature type="signal peptide" evidence="2">
    <location>
        <begin position="1"/>
        <end position="23"/>
    </location>
</feature>
<evidence type="ECO:0000313" key="4">
    <source>
        <dbReference type="Proteomes" id="UP001204953"/>
    </source>
</evidence>
<dbReference type="NCBIfam" id="TIGR02595">
    <property type="entry name" value="PEP_CTERM"/>
    <property type="match status" value="1"/>
</dbReference>
<protein>
    <submittedName>
        <fullName evidence="3">SGNH/GDSL hydrolase family protein</fullName>
    </submittedName>
</protein>
<dbReference type="PANTHER" id="PTHR45648:SF22">
    <property type="entry name" value="GDSL LIPASE_ACYLHYDROLASE FAMILY PROTEIN (AFU_ORTHOLOGUE AFUA_4G14700)"/>
    <property type="match status" value="1"/>
</dbReference>
<accession>A0AAE3GQ46</accession>
<dbReference type="InterPro" id="IPR001087">
    <property type="entry name" value="GDSL"/>
</dbReference>
<dbReference type="Pfam" id="PF00657">
    <property type="entry name" value="Lipase_GDSL"/>
    <property type="match status" value="1"/>
</dbReference>
<dbReference type="CDD" id="cd01846">
    <property type="entry name" value="fatty_acyltransferase_like"/>
    <property type="match status" value="1"/>
</dbReference>
<dbReference type="InterPro" id="IPR051058">
    <property type="entry name" value="GDSL_Est/Lipase"/>
</dbReference>